<dbReference type="EMBL" id="JAGGOB010000008">
    <property type="protein sequence ID" value="MBT2327820.1"/>
    <property type="molecule type" value="Genomic_DNA"/>
</dbReference>
<accession>A0A944HAY1</accession>
<reference evidence="1" key="1">
    <citation type="submission" date="2021-03" db="EMBL/GenBank/DDBJ databases">
        <title>Genomic analysis provides insights into the functional capacity of soil bacteria communities inhabiting an altitudinal gradient in the Atacama Desert.</title>
        <authorList>
            <person name="Gonzalez M."/>
            <person name="Maldonado J."/>
            <person name="Maza F."/>
            <person name="Hodar C."/>
            <person name="Cortes M."/>
            <person name="Palma R."/>
            <person name="Andreani C."/>
            <person name="Gaete A."/>
            <person name="Vasquez-Dean J."/>
            <person name="Acuna V."/>
            <person name="Aguado M."/>
            <person name="Mandakovic D."/>
            <person name="Latorre M."/>
            <person name="Orellana A."/>
            <person name="Gutierrez R."/>
            <person name="Montecino M."/>
            <person name="Allende M."/>
            <person name="Maass A."/>
            <person name="Cambiazo V."/>
        </authorList>
    </citation>
    <scope>NUCLEOTIDE SEQUENCE</scope>
    <source>
        <strain evidence="1">ISL-25</strain>
    </source>
</reference>
<comment type="caution">
    <text evidence="1">The sequence shown here is derived from an EMBL/GenBank/DDBJ whole genome shotgun (WGS) entry which is preliminary data.</text>
</comment>
<gene>
    <name evidence="1" type="ORF">J7E47_03720</name>
</gene>
<dbReference type="Proteomes" id="UP000692896">
    <property type="component" value="Unassembled WGS sequence"/>
</dbReference>
<dbReference type="AlphaFoldDB" id="A0A944HAY1"/>
<name>A0A944HAY1_PSEFL</name>
<dbReference type="Gene3D" id="1.10.3210.10">
    <property type="entry name" value="Hypothetical protein af1432"/>
    <property type="match status" value="1"/>
</dbReference>
<protein>
    <recommendedName>
        <fullName evidence="3">HD domain-containing protein</fullName>
    </recommendedName>
</protein>
<evidence type="ECO:0008006" key="3">
    <source>
        <dbReference type="Google" id="ProtNLM"/>
    </source>
</evidence>
<organism evidence="1 2">
    <name type="scientific">Pseudomonas fluorescens</name>
    <dbReference type="NCBI Taxonomy" id="294"/>
    <lineage>
        <taxon>Bacteria</taxon>
        <taxon>Pseudomonadati</taxon>
        <taxon>Pseudomonadota</taxon>
        <taxon>Gammaproteobacteria</taxon>
        <taxon>Pseudomonadales</taxon>
        <taxon>Pseudomonadaceae</taxon>
        <taxon>Pseudomonas</taxon>
    </lineage>
</organism>
<proteinExistence type="predicted"/>
<dbReference type="RefSeq" id="WP_214917174.1">
    <property type="nucleotide sequence ID" value="NZ_JAGGNX010000019.1"/>
</dbReference>
<evidence type="ECO:0000313" key="1">
    <source>
        <dbReference type="EMBL" id="MBT2327820.1"/>
    </source>
</evidence>
<evidence type="ECO:0000313" key="2">
    <source>
        <dbReference type="Proteomes" id="UP000692896"/>
    </source>
</evidence>
<dbReference type="SUPFAM" id="SSF109604">
    <property type="entry name" value="HD-domain/PDEase-like"/>
    <property type="match status" value="1"/>
</dbReference>
<sequence length="177" mass="20385">MITKIERLDDLLQLNHMALGPDFLAYRNHVYRIINFCSLLSSLTVVDLEKVAIAGAFHDLGIWTHKTFDYLAPSEGLAKDFLEETGRHGWCEEIIAMIQNHHKILRCQGDPQGLMEIFRKADWVDVTHGLLAFGITKTQRQLVFGYFPDKGFHLRLLKLSLTRLLTHPFSPLPMMRL</sequence>